<feature type="compositionally biased region" description="Basic and acidic residues" evidence="1">
    <location>
        <begin position="218"/>
        <end position="232"/>
    </location>
</feature>
<gene>
    <name evidence="2" type="ORF">F503_04202</name>
</gene>
<dbReference type="HOGENOM" id="CLU_660659_0_0_1"/>
<feature type="region of interest" description="Disordered" evidence="1">
    <location>
        <begin position="209"/>
        <end position="240"/>
    </location>
</feature>
<dbReference type="VEuPathDB" id="FungiDB:F503_04202"/>
<evidence type="ECO:0000313" key="3">
    <source>
        <dbReference type="Proteomes" id="UP000016923"/>
    </source>
</evidence>
<name>S3D5C4_OPHP1</name>
<feature type="compositionally biased region" description="Basic and acidic residues" evidence="1">
    <location>
        <begin position="372"/>
        <end position="385"/>
    </location>
</feature>
<proteinExistence type="predicted"/>
<dbReference type="EMBL" id="KE148148">
    <property type="protein sequence ID" value="EPE08615.1"/>
    <property type="molecule type" value="Genomic_DNA"/>
</dbReference>
<protein>
    <submittedName>
        <fullName evidence="2">Uncharacterized protein</fullName>
    </submittedName>
</protein>
<feature type="region of interest" description="Disordered" evidence="1">
    <location>
        <begin position="158"/>
        <end position="189"/>
    </location>
</feature>
<feature type="region of interest" description="Disordered" evidence="1">
    <location>
        <begin position="348"/>
        <end position="386"/>
    </location>
</feature>
<organism evidence="2 3">
    <name type="scientific">Ophiostoma piceae (strain UAMH 11346)</name>
    <name type="common">Sap stain fungus</name>
    <dbReference type="NCBI Taxonomy" id="1262450"/>
    <lineage>
        <taxon>Eukaryota</taxon>
        <taxon>Fungi</taxon>
        <taxon>Dikarya</taxon>
        <taxon>Ascomycota</taxon>
        <taxon>Pezizomycotina</taxon>
        <taxon>Sordariomycetes</taxon>
        <taxon>Sordariomycetidae</taxon>
        <taxon>Ophiostomatales</taxon>
        <taxon>Ophiostomataceae</taxon>
        <taxon>Ophiostoma</taxon>
    </lineage>
</organism>
<evidence type="ECO:0000256" key="1">
    <source>
        <dbReference type="SAM" id="MobiDB-lite"/>
    </source>
</evidence>
<evidence type="ECO:0000313" key="2">
    <source>
        <dbReference type="EMBL" id="EPE08615.1"/>
    </source>
</evidence>
<feature type="compositionally biased region" description="Basic residues" evidence="1">
    <location>
        <begin position="350"/>
        <end position="371"/>
    </location>
</feature>
<dbReference type="eggNOG" id="ENOG502RED1">
    <property type="taxonomic scope" value="Eukaryota"/>
</dbReference>
<dbReference type="Proteomes" id="UP000016923">
    <property type="component" value="Unassembled WGS sequence"/>
</dbReference>
<reference evidence="2 3" key="1">
    <citation type="journal article" date="2013" name="BMC Genomics">
        <title>The genome and transcriptome of the pine saprophyte Ophiostoma piceae, and a comparison with the bark beetle-associated pine pathogen Grosmannia clavigera.</title>
        <authorList>
            <person name="Haridas S."/>
            <person name="Wang Y."/>
            <person name="Lim L."/>
            <person name="Massoumi Alamouti S."/>
            <person name="Jackman S."/>
            <person name="Docking R."/>
            <person name="Robertson G."/>
            <person name="Birol I."/>
            <person name="Bohlmann J."/>
            <person name="Breuil C."/>
        </authorList>
    </citation>
    <scope>NUCLEOTIDE SEQUENCE [LARGE SCALE GENOMIC DNA]</scope>
    <source>
        <strain evidence="2 3">UAMH 11346</strain>
    </source>
</reference>
<keyword evidence="3" id="KW-1185">Reference proteome</keyword>
<accession>S3D5C4</accession>
<dbReference type="AlphaFoldDB" id="S3D5C4"/>
<dbReference type="OrthoDB" id="5239756at2759"/>
<sequence>MDTAVATPAALYSRLRTSWSPQMQAICDRYDESMRSHYEWLSQQVMQFQQDKAALLDMLQKEENSGPFLLSPQAFADAVVGAMMPASLQQLLALMMAGREPVEEGQQPEQCTPNVFQRRQDGRSVLPRMPTTSTFRVTAPLSCINPFLLAANRLGHQNAQTERKQLTGRENATPQRPPSGGKPDNGNQRTMASYFANKTVNPAKAHFSQLLRGQGDNTVKDRETTPEPEPKRPRLAPSSPPIYTWEVEATDYVFEYAPFGCGWFVLRCARGMDLPAVVFDSHPLCDRGRALGLAHFNDGTCKYHEHKTYTEEEMMVAYARRVVDEGDEDVTVHWAAESNEHICEMAERREKKKTRRQQRRKSGCARPRGRNVKTENVEPGKDGRGRLTSLMYGSTISNPVDVSDEDDFVVFGSEDDPTSSSCESSIGEY</sequence>